<reference evidence="2" key="1">
    <citation type="submission" date="2020-11" db="EMBL/GenBank/DDBJ databases">
        <title>Isolation and identification of active actinomycetes.</title>
        <authorList>
            <person name="Sun X."/>
        </authorList>
    </citation>
    <scope>NUCLEOTIDE SEQUENCE</scope>
    <source>
        <strain evidence="2">NEAU-A11</strain>
    </source>
</reference>
<dbReference type="AlphaFoldDB" id="A0A931G2Z0"/>
<evidence type="ECO:0000256" key="1">
    <source>
        <dbReference type="SAM" id="MobiDB-lite"/>
    </source>
</evidence>
<name>A0A931G2Z0_9ACTN</name>
<feature type="compositionally biased region" description="Basic and acidic residues" evidence="1">
    <location>
        <begin position="1"/>
        <end position="13"/>
    </location>
</feature>
<dbReference type="EMBL" id="JADQTO010000042">
    <property type="protein sequence ID" value="MBG0568680.1"/>
    <property type="molecule type" value="Genomic_DNA"/>
</dbReference>
<comment type="caution">
    <text evidence="2">The sequence shown here is derived from an EMBL/GenBank/DDBJ whole genome shotgun (WGS) entry which is preliminary data.</text>
</comment>
<gene>
    <name evidence="2" type="ORF">I4J89_45420</name>
</gene>
<evidence type="ECO:0000313" key="3">
    <source>
        <dbReference type="Proteomes" id="UP000598146"/>
    </source>
</evidence>
<dbReference type="Proteomes" id="UP000598146">
    <property type="component" value="Unassembled WGS sequence"/>
</dbReference>
<feature type="region of interest" description="Disordered" evidence="1">
    <location>
        <begin position="1"/>
        <end position="46"/>
    </location>
</feature>
<sequence>MRLQRGVDQREQAARAGGSTPSEPPLVARRRGSGNSHNWRPPACSCERTPARGLTQAWVRHEVYGPYYGPMIKHNPHIRFFDGTGVGTADPYRA</sequence>
<accession>A0A931G2Z0</accession>
<keyword evidence="3" id="KW-1185">Reference proteome</keyword>
<protein>
    <submittedName>
        <fullName evidence="2">Uncharacterized protein</fullName>
    </submittedName>
</protein>
<dbReference type="RefSeq" id="WP_196420450.1">
    <property type="nucleotide sequence ID" value="NZ_JADQTO010000042.1"/>
</dbReference>
<evidence type="ECO:0000313" key="2">
    <source>
        <dbReference type="EMBL" id="MBG0568680.1"/>
    </source>
</evidence>
<organism evidence="2 3">
    <name type="scientific">Actinoplanes aureus</name>
    <dbReference type="NCBI Taxonomy" id="2792083"/>
    <lineage>
        <taxon>Bacteria</taxon>
        <taxon>Bacillati</taxon>
        <taxon>Actinomycetota</taxon>
        <taxon>Actinomycetes</taxon>
        <taxon>Micromonosporales</taxon>
        <taxon>Micromonosporaceae</taxon>
        <taxon>Actinoplanes</taxon>
    </lineage>
</organism>
<proteinExistence type="predicted"/>